<evidence type="ECO:0000259" key="2">
    <source>
        <dbReference type="Pfam" id="PF13205"/>
    </source>
</evidence>
<dbReference type="Proteomes" id="UP000825933">
    <property type="component" value="Unassembled WGS sequence"/>
</dbReference>
<comment type="caution">
    <text evidence="3">The sequence shown here is derived from an EMBL/GenBank/DDBJ whole genome shotgun (WGS) entry which is preliminary data.</text>
</comment>
<proteinExistence type="predicted"/>
<dbReference type="InterPro" id="IPR018975">
    <property type="entry name" value="Pseudomurein-binding_repeat"/>
</dbReference>
<dbReference type="InterPro" id="IPR032812">
    <property type="entry name" value="SbsA_Ig"/>
</dbReference>
<evidence type="ECO:0000313" key="3">
    <source>
        <dbReference type="EMBL" id="MBZ2167094.1"/>
    </source>
</evidence>
<dbReference type="AlphaFoldDB" id="A0A8T5UTQ7"/>
<accession>A0A8T5UTQ7</accession>
<keyword evidence="4" id="KW-1185">Reference proteome</keyword>
<sequence length="359" mass="38704">MMFIKHGGGIINRKLLLSVLLLFGLALILNVNTSAAANATTNLAPQVTSVNPADHSIVLKSQTIKVKFNEAIKTGSNSITLKNSAGKVIKTKNVISFKTLSIVPSTALPTGVKYNLILNSGSIKDSAGKGNSYYTTSFTVSPITLAQMKDGVSRAQKFYNSNYRLPNYVTYGSKKIDITTFKKIIGTQGLKIKTTTANGVSASQGRPVYITSDNIISKTSDIARINSIVKGLRAMGIKAYNMGVGPNYHISVLQSSKVPKNALVIDIYGGACAGTLKEMGSSWYKSIKSTREVFSVFWPPSTDITNLTYLPRAHDDNFSSASFKGIAHPDDYLKANGYSYIYSGSITSVVSAIFYESTH</sequence>
<reference evidence="4" key="1">
    <citation type="journal article" date="2022" name="Microbiol. Resour. Announc.">
        <title>Draft Genome Sequence of a Methanogenic Archaeon from West Spitsbergen Permafrost.</title>
        <authorList>
            <person name="Trubitsyn V."/>
            <person name="Rivkina E."/>
            <person name="Shcherbakova V."/>
        </authorList>
    </citation>
    <scope>NUCLEOTIDE SEQUENCE [LARGE SCALE GENOMIC DNA]</scope>
    <source>
        <strain evidence="4">VT</strain>
    </source>
</reference>
<name>A0A8T5UTQ7_9EURY</name>
<feature type="domain" description="SbsA Ig-like" evidence="2">
    <location>
        <begin position="44"/>
        <end position="139"/>
    </location>
</feature>
<gene>
    <name evidence="3" type="ORF">K8N75_13700</name>
</gene>
<organism evidence="3 4">
    <name type="scientific">Methanobacterium spitsbergense</name>
    <dbReference type="NCBI Taxonomy" id="2874285"/>
    <lineage>
        <taxon>Archaea</taxon>
        <taxon>Methanobacteriati</taxon>
        <taxon>Methanobacteriota</taxon>
        <taxon>Methanomada group</taxon>
        <taxon>Methanobacteria</taxon>
        <taxon>Methanobacteriales</taxon>
        <taxon>Methanobacteriaceae</taxon>
        <taxon>Methanobacterium</taxon>
    </lineage>
</organism>
<evidence type="ECO:0000313" key="4">
    <source>
        <dbReference type="Proteomes" id="UP000825933"/>
    </source>
</evidence>
<dbReference type="InterPro" id="IPR014755">
    <property type="entry name" value="Cu-Rt/internalin_Ig-like"/>
</dbReference>
<dbReference type="Pfam" id="PF13205">
    <property type="entry name" value="Big_5"/>
    <property type="match status" value="1"/>
</dbReference>
<dbReference type="EMBL" id="JAIOUQ010000017">
    <property type="protein sequence ID" value="MBZ2167094.1"/>
    <property type="molecule type" value="Genomic_DNA"/>
</dbReference>
<keyword evidence="1" id="KW-0732">Signal</keyword>
<dbReference type="Gene3D" id="2.60.40.1220">
    <property type="match status" value="1"/>
</dbReference>
<protein>
    <submittedName>
        <fullName evidence="3">Ig-like domain-containing protein</fullName>
    </submittedName>
</protein>
<dbReference type="Pfam" id="PF09373">
    <property type="entry name" value="PMBR"/>
    <property type="match status" value="1"/>
</dbReference>
<evidence type="ECO:0000256" key="1">
    <source>
        <dbReference type="ARBA" id="ARBA00022729"/>
    </source>
</evidence>